<gene>
    <name evidence="1" type="ORF">JYU34_020056</name>
</gene>
<reference evidence="1 2" key="1">
    <citation type="submission" date="2021-06" db="EMBL/GenBank/DDBJ databases">
        <title>A haploid diamondback moth (Plutella xylostella L.) genome assembly resolves 31 chromosomes and identifies a diamide resistance mutation.</title>
        <authorList>
            <person name="Ward C.M."/>
            <person name="Perry K.D."/>
            <person name="Baker G."/>
            <person name="Powis K."/>
            <person name="Heckel D.G."/>
            <person name="Baxter S.W."/>
        </authorList>
    </citation>
    <scope>NUCLEOTIDE SEQUENCE [LARGE SCALE GENOMIC DNA]</scope>
    <source>
        <strain evidence="1 2">LV</strain>
        <tissue evidence="1">Single pupa</tissue>
    </source>
</reference>
<accession>A0ABQ7PWH5</accession>
<proteinExistence type="predicted"/>
<protein>
    <submittedName>
        <fullName evidence="1">Uncharacterized protein</fullName>
    </submittedName>
</protein>
<evidence type="ECO:0000313" key="2">
    <source>
        <dbReference type="Proteomes" id="UP000823941"/>
    </source>
</evidence>
<comment type="caution">
    <text evidence="1">The sequence shown here is derived from an EMBL/GenBank/DDBJ whole genome shotgun (WGS) entry which is preliminary data.</text>
</comment>
<organism evidence="1 2">
    <name type="scientific">Plutella xylostella</name>
    <name type="common">Diamondback moth</name>
    <name type="synonym">Plutella maculipennis</name>
    <dbReference type="NCBI Taxonomy" id="51655"/>
    <lineage>
        <taxon>Eukaryota</taxon>
        <taxon>Metazoa</taxon>
        <taxon>Ecdysozoa</taxon>
        <taxon>Arthropoda</taxon>
        <taxon>Hexapoda</taxon>
        <taxon>Insecta</taxon>
        <taxon>Pterygota</taxon>
        <taxon>Neoptera</taxon>
        <taxon>Endopterygota</taxon>
        <taxon>Lepidoptera</taxon>
        <taxon>Glossata</taxon>
        <taxon>Ditrysia</taxon>
        <taxon>Yponomeutoidea</taxon>
        <taxon>Plutellidae</taxon>
        <taxon>Plutella</taxon>
    </lineage>
</organism>
<sequence>MAHVDALSRSPIIDDQDCSHLLDILIVGTDDWLATYQQSDDDIKRIAEILNDPKTKDVTEIFGRRLFHTLDGTQRGTLAIIKSKPR</sequence>
<dbReference type="EMBL" id="JAHIBW010000027">
    <property type="protein sequence ID" value="KAG7297108.1"/>
    <property type="molecule type" value="Genomic_DNA"/>
</dbReference>
<dbReference type="Proteomes" id="UP000823941">
    <property type="component" value="Chromosome 27"/>
</dbReference>
<keyword evidence="2" id="KW-1185">Reference proteome</keyword>
<evidence type="ECO:0000313" key="1">
    <source>
        <dbReference type="EMBL" id="KAG7297108.1"/>
    </source>
</evidence>
<name>A0ABQ7PWH5_PLUXY</name>